<evidence type="ECO:0000313" key="2">
    <source>
        <dbReference type="EMBL" id="GEQ84903.1"/>
    </source>
</evidence>
<dbReference type="RefSeq" id="WP_151892835.1">
    <property type="nucleotide sequence ID" value="NZ_BKCF01000001.1"/>
</dbReference>
<dbReference type="Pfam" id="PF13385">
    <property type="entry name" value="Laminin_G_3"/>
    <property type="match status" value="1"/>
</dbReference>
<evidence type="ECO:0008006" key="4">
    <source>
        <dbReference type="Google" id="ProtNLM"/>
    </source>
</evidence>
<accession>A0A5J4FTJ4</accession>
<dbReference type="GO" id="GO:0005975">
    <property type="term" value="P:carbohydrate metabolic process"/>
    <property type="evidence" value="ECO:0007669"/>
    <property type="project" value="UniProtKB-ARBA"/>
</dbReference>
<dbReference type="GO" id="GO:0004553">
    <property type="term" value="F:hydrolase activity, hydrolyzing O-glycosyl compounds"/>
    <property type="evidence" value="ECO:0007669"/>
    <property type="project" value="UniProtKB-ARBA"/>
</dbReference>
<feature type="signal peptide" evidence="1">
    <location>
        <begin position="1"/>
        <end position="30"/>
    </location>
</feature>
<feature type="chain" id="PRO_5023903480" description="LamG-like jellyroll fold domain-containing protein" evidence="1">
    <location>
        <begin position="31"/>
        <end position="593"/>
    </location>
</feature>
<dbReference type="OrthoDB" id="832379at2"/>
<dbReference type="Gene3D" id="2.60.120.200">
    <property type="match status" value="1"/>
</dbReference>
<gene>
    <name evidence="2" type="ORF">ULMS_04110</name>
</gene>
<dbReference type="Proteomes" id="UP000326994">
    <property type="component" value="Unassembled WGS sequence"/>
</dbReference>
<dbReference type="EMBL" id="BKCF01000001">
    <property type="protein sequence ID" value="GEQ84903.1"/>
    <property type="molecule type" value="Genomic_DNA"/>
</dbReference>
<dbReference type="SUPFAM" id="SSF49899">
    <property type="entry name" value="Concanavalin A-like lectins/glucanases"/>
    <property type="match status" value="1"/>
</dbReference>
<dbReference type="PROSITE" id="PS51257">
    <property type="entry name" value="PROKAR_LIPOPROTEIN"/>
    <property type="match status" value="1"/>
</dbReference>
<dbReference type="InterPro" id="IPR013320">
    <property type="entry name" value="ConA-like_dom_sf"/>
</dbReference>
<name>A0A5J4FTJ4_9FLAO</name>
<evidence type="ECO:0000313" key="3">
    <source>
        <dbReference type="Proteomes" id="UP000326994"/>
    </source>
</evidence>
<keyword evidence="1" id="KW-0732">Signal</keyword>
<evidence type="ECO:0000256" key="1">
    <source>
        <dbReference type="SAM" id="SignalP"/>
    </source>
</evidence>
<proteinExistence type="predicted"/>
<protein>
    <recommendedName>
        <fullName evidence="4">LamG-like jellyroll fold domain-containing protein</fullName>
    </recommendedName>
</protein>
<keyword evidence="3" id="KW-1185">Reference proteome</keyword>
<organism evidence="2 3">
    <name type="scientific">Patiriisocius marinistellae</name>
    <dbReference type="NCBI Taxonomy" id="2494560"/>
    <lineage>
        <taxon>Bacteria</taxon>
        <taxon>Pseudomonadati</taxon>
        <taxon>Bacteroidota</taxon>
        <taxon>Flavobacteriia</taxon>
        <taxon>Flavobacteriales</taxon>
        <taxon>Flavobacteriaceae</taxon>
        <taxon>Patiriisocius</taxon>
    </lineage>
</organism>
<dbReference type="AlphaFoldDB" id="A0A5J4FTJ4"/>
<sequence>MKNILQHYKKATTYFVLFIALLALTTSCQDEEMIVENPPPEESIVANSTLSNAMQMMATNEVEVTTEAIDCIDFVYPISFSVYNTEFVIIDTVVINNAQELLVFLASLILNPNQIVSLNYPVFLEKADGTIIEANNNAELLNIIITALVECDAMVDPMNDCPPLLVSANLQECFWYPKLYDGLNDFKYNHITFINDSIYNMTGFGYSGAARYDVFEQEGNTFIQFRENPVLMFDFVSGTWQVQECEENELALLHTENEIEMIIAQDCGENLNGCLYGGLGICDDDGDGLVTTNFCDIVTDNSCTNTSAYTVNWFQTIEDVYAQINQLPCEFTFPEPDFGIDTKFYYSINDSTTNEILYIDLFIFESNSCGGCNNPGILTEDLIVYIPFSGQFKELISDQPLDIDGSFLGLDRDNGLCAIEFTETSDFISFDTAPENWIDGNGDFSISIWFKMQNDVLGDYEVMFSTGQYQSDGFVLGITDFNTPVFNALSSNVFSLFDSDWNQEVDVMWDNTDWHHLVITHEGTTSKMYRDGILRDESDIDINIGGAIDTGYILNSQNYRGLLDDLRVYKRALNETEINTLFNLEVDCYDCLD</sequence>
<comment type="caution">
    <text evidence="2">The sequence shown here is derived from an EMBL/GenBank/DDBJ whole genome shotgun (WGS) entry which is preliminary data.</text>
</comment>
<reference evidence="2 3" key="1">
    <citation type="submission" date="2019-08" db="EMBL/GenBank/DDBJ databases">
        <title>Ulvibacter marinistellae sp. nov., isolated from a starfish, Patiria pectinifera.</title>
        <authorList>
            <person name="Kawano K."/>
            <person name="Ushijima N."/>
            <person name="Kihara M."/>
            <person name="Itoh H."/>
        </authorList>
    </citation>
    <scope>NUCLEOTIDE SEQUENCE [LARGE SCALE GENOMIC DNA]</scope>
    <source>
        <strain evidence="2 3">KK4</strain>
    </source>
</reference>